<dbReference type="Gene3D" id="3.40.630.30">
    <property type="match status" value="1"/>
</dbReference>
<reference evidence="6" key="1">
    <citation type="submission" date="2021-01" db="EMBL/GenBank/DDBJ databases">
        <title>Whole genome shotgun sequence of Virgisporangium aliadipatigenens NBRC 105644.</title>
        <authorList>
            <person name="Komaki H."/>
            <person name="Tamura T."/>
        </authorList>
    </citation>
    <scope>NUCLEOTIDE SEQUENCE</scope>
    <source>
        <strain evidence="6">NBRC 105644</strain>
    </source>
</reference>
<dbReference type="Proteomes" id="UP000619260">
    <property type="component" value="Unassembled WGS sequence"/>
</dbReference>
<evidence type="ECO:0000313" key="6">
    <source>
        <dbReference type="EMBL" id="GIJ46745.1"/>
    </source>
</evidence>
<comment type="caution">
    <text evidence="6">The sequence shown here is derived from an EMBL/GenBank/DDBJ whole genome shotgun (WGS) entry which is preliminary data.</text>
</comment>
<evidence type="ECO:0000256" key="1">
    <source>
        <dbReference type="ARBA" id="ARBA00003818"/>
    </source>
</evidence>
<comment type="pathway">
    <text evidence="2">Siderophore biosynthesis; mycobactin biosynthesis.</text>
</comment>
<feature type="domain" description="Acyltransferase MbtK/IucB-like conserved" evidence="5">
    <location>
        <begin position="6"/>
        <end position="53"/>
    </location>
</feature>
<evidence type="ECO:0000256" key="4">
    <source>
        <dbReference type="ARBA" id="ARBA00031122"/>
    </source>
</evidence>
<protein>
    <recommendedName>
        <fullName evidence="3">Lysine N-acyltransferase MbtK</fullName>
    </recommendedName>
    <alternativeName>
        <fullName evidence="4">Mycobactin synthase protein K</fullName>
    </alternativeName>
</protein>
<dbReference type="SUPFAM" id="SSF55729">
    <property type="entry name" value="Acyl-CoA N-acyltransferases (Nat)"/>
    <property type="match status" value="1"/>
</dbReference>
<gene>
    <name evidence="6" type="ORF">Val02_36310</name>
</gene>
<dbReference type="PANTHER" id="PTHR31438">
    <property type="entry name" value="LYSINE N-ACYLTRANSFERASE C17G9.06C-RELATED"/>
    <property type="match status" value="1"/>
</dbReference>
<keyword evidence="7" id="KW-1185">Reference proteome</keyword>
<comment type="function">
    <text evidence="1">Acyltransferase required for the direct transfer of medium- to long-chain fatty acyl moieties from a carrier protein (MbtL) on to the epsilon-amino group of lysine residue in the mycobactin core.</text>
</comment>
<dbReference type="AlphaFoldDB" id="A0A8J3YMP7"/>
<dbReference type="UniPathway" id="UPA00011"/>
<dbReference type="GO" id="GO:0019290">
    <property type="term" value="P:siderophore biosynthetic process"/>
    <property type="evidence" value="ECO:0007669"/>
    <property type="project" value="InterPro"/>
</dbReference>
<dbReference type="EMBL" id="BOPF01000012">
    <property type="protein sequence ID" value="GIJ46745.1"/>
    <property type="molecule type" value="Genomic_DNA"/>
</dbReference>
<evidence type="ECO:0000256" key="2">
    <source>
        <dbReference type="ARBA" id="ARBA00005102"/>
    </source>
</evidence>
<dbReference type="PANTHER" id="PTHR31438:SF1">
    <property type="entry name" value="LYSINE N-ACYLTRANSFERASE C17G9.06C-RELATED"/>
    <property type="match status" value="1"/>
</dbReference>
<dbReference type="GO" id="GO:0016410">
    <property type="term" value="F:N-acyltransferase activity"/>
    <property type="evidence" value="ECO:0007669"/>
    <property type="project" value="TreeGrafter"/>
</dbReference>
<evidence type="ECO:0000313" key="7">
    <source>
        <dbReference type="Proteomes" id="UP000619260"/>
    </source>
</evidence>
<dbReference type="InterPro" id="IPR019432">
    <property type="entry name" value="Acyltransferase_MbtK/IucB-like"/>
</dbReference>
<sequence>MRFTIEPVDLDRHDKLLHAWITHPRSVWWGMPDADVAAVRAEYARIDADPHHHAWIGSLDGLPVFLTETYEPAHSELAAHYDVLPGDVGMHVLVAPPDGPPRHGLTSAVMRAVMRFIFEDPKAERVVVEPDIRNEAIARKNAEVGFVVDRPVQLHDKVARLSFCTRADFAAKDRP</sequence>
<dbReference type="Pfam" id="PF13523">
    <property type="entry name" value="Acetyltransf_8"/>
    <property type="match status" value="1"/>
</dbReference>
<dbReference type="SMART" id="SM01006">
    <property type="entry name" value="AlcB"/>
    <property type="match status" value="1"/>
</dbReference>
<accession>A0A8J3YMP7</accession>
<evidence type="ECO:0000256" key="3">
    <source>
        <dbReference type="ARBA" id="ARBA00020586"/>
    </source>
</evidence>
<dbReference type="InterPro" id="IPR016181">
    <property type="entry name" value="Acyl_CoA_acyltransferase"/>
</dbReference>
<proteinExistence type="predicted"/>
<dbReference type="RefSeq" id="WP_203900263.1">
    <property type="nucleotide sequence ID" value="NZ_BOPF01000012.1"/>
</dbReference>
<evidence type="ECO:0000259" key="5">
    <source>
        <dbReference type="SMART" id="SM01006"/>
    </source>
</evidence>
<organism evidence="6 7">
    <name type="scientific">Virgisporangium aliadipatigenens</name>
    <dbReference type="NCBI Taxonomy" id="741659"/>
    <lineage>
        <taxon>Bacteria</taxon>
        <taxon>Bacillati</taxon>
        <taxon>Actinomycetota</taxon>
        <taxon>Actinomycetes</taxon>
        <taxon>Micromonosporales</taxon>
        <taxon>Micromonosporaceae</taxon>
        <taxon>Virgisporangium</taxon>
    </lineage>
</organism>
<name>A0A8J3YMP7_9ACTN</name>